<dbReference type="PROSITE" id="PS50011">
    <property type="entry name" value="PROTEIN_KINASE_DOM"/>
    <property type="match status" value="1"/>
</dbReference>
<dbReference type="OrthoDB" id="626167at2759"/>
<evidence type="ECO:0000313" key="8">
    <source>
        <dbReference type="Proteomes" id="UP001154252"/>
    </source>
</evidence>
<feature type="compositionally biased region" description="Polar residues" evidence="5">
    <location>
        <begin position="101"/>
        <end position="112"/>
    </location>
</feature>
<feature type="compositionally biased region" description="Polar residues" evidence="5">
    <location>
        <begin position="56"/>
        <end position="76"/>
    </location>
</feature>
<proteinExistence type="predicted"/>
<keyword evidence="2" id="KW-0547">Nucleotide-binding</keyword>
<keyword evidence="4" id="KW-0067">ATP-binding</keyword>
<dbReference type="SUPFAM" id="SSF56112">
    <property type="entry name" value="Protein kinase-like (PK-like)"/>
    <property type="match status" value="1"/>
</dbReference>
<evidence type="ECO:0000256" key="3">
    <source>
        <dbReference type="ARBA" id="ARBA00022777"/>
    </source>
</evidence>
<dbReference type="InterPro" id="IPR000719">
    <property type="entry name" value="Prot_kinase_dom"/>
</dbReference>
<dbReference type="SMART" id="SM00220">
    <property type="entry name" value="S_TKc"/>
    <property type="match status" value="1"/>
</dbReference>
<dbReference type="GO" id="GO:0005524">
    <property type="term" value="F:ATP binding"/>
    <property type="evidence" value="ECO:0007669"/>
    <property type="project" value="UniProtKB-KW"/>
</dbReference>
<dbReference type="Pfam" id="PF00069">
    <property type="entry name" value="Pkinase"/>
    <property type="match status" value="1"/>
</dbReference>
<organism evidence="7 8">
    <name type="scientific">Penicillium egyptiacum</name>
    <dbReference type="NCBI Taxonomy" id="1303716"/>
    <lineage>
        <taxon>Eukaryota</taxon>
        <taxon>Fungi</taxon>
        <taxon>Dikarya</taxon>
        <taxon>Ascomycota</taxon>
        <taxon>Pezizomycotina</taxon>
        <taxon>Eurotiomycetes</taxon>
        <taxon>Eurotiomycetidae</taxon>
        <taxon>Eurotiales</taxon>
        <taxon>Aspergillaceae</taxon>
        <taxon>Penicillium</taxon>
    </lineage>
</organism>
<reference evidence="7" key="1">
    <citation type="submission" date="2021-07" db="EMBL/GenBank/DDBJ databases">
        <authorList>
            <person name="Branca A.L. A."/>
        </authorList>
    </citation>
    <scope>NUCLEOTIDE SEQUENCE</scope>
</reference>
<evidence type="ECO:0000256" key="1">
    <source>
        <dbReference type="ARBA" id="ARBA00022679"/>
    </source>
</evidence>
<dbReference type="Proteomes" id="UP001154252">
    <property type="component" value="Unassembled WGS sequence"/>
</dbReference>
<gene>
    <name evidence="7" type="ORF">PEGY_LOCUS5563</name>
</gene>
<evidence type="ECO:0000256" key="4">
    <source>
        <dbReference type="ARBA" id="ARBA00022840"/>
    </source>
</evidence>
<keyword evidence="8" id="KW-1185">Reference proteome</keyword>
<comment type="caution">
    <text evidence="7">The sequence shown here is derived from an EMBL/GenBank/DDBJ whole genome shotgun (WGS) entry which is preliminary data.</text>
</comment>
<dbReference type="PROSITE" id="PS00108">
    <property type="entry name" value="PROTEIN_KINASE_ST"/>
    <property type="match status" value="1"/>
</dbReference>
<dbReference type="GO" id="GO:0004674">
    <property type="term" value="F:protein serine/threonine kinase activity"/>
    <property type="evidence" value="ECO:0007669"/>
    <property type="project" value="TreeGrafter"/>
</dbReference>
<evidence type="ECO:0000256" key="2">
    <source>
        <dbReference type="ARBA" id="ARBA00022741"/>
    </source>
</evidence>
<dbReference type="InterPro" id="IPR011009">
    <property type="entry name" value="Kinase-like_dom_sf"/>
</dbReference>
<accession>A0A9W4KFJ9</accession>
<dbReference type="Gene3D" id="1.10.510.10">
    <property type="entry name" value="Transferase(Phosphotransferase) domain 1"/>
    <property type="match status" value="1"/>
</dbReference>
<keyword evidence="3" id="KW-0418">Kinase</keyword>
<dbReference type="PANTHER" id="PTHR43289:SF33">
    <property type="entry name" value="SERINE_THREONINE KINASE 31"/>
    <property type="match status" value="1"/>
</dbReference>
<name>A0A9W4KFJ9_9EURO</name>
<dbReference type="AlphaFoldDB" id="A0A9W4KFJ9"/>
<feature type="domain" description="Protein kinase" evidence="6">
    <location>
        <begin position="126"/>
        <end position="442"/>
    </location>
</feature>
<feature type="non-terminal residue" evidence="7">
    <location>
        <position position="442"/>
    </location>
</feature>
<dbReference type="EMBL" id="CAJVRC010000863">
    <property type="protein sequence ID" value="CAG8899047.1"/>
    <property type="molecule type" value="Genomic_DNA"/>
</dbReference>
<evidence type="ECO:0000259" key="6">
    <source>
        <dbReference type="PROSITE" id="PS50011"/>
    </source>
</evidence>
<dbReference type="InterPro" id="IPR008271">
    <property type="entry name" value="Ser/Thr_kinase_AS"/>
</dbReference>
<keyword evidence="1" id="KW-0808">Transferase</keyword>
<protein>
    <recommendedName>
        <fullName evidence="6">Protein kinase domain-containing protein</fullName>
    </recommendedName>
</protein>
<feature type="region of interest" description="Disordered" evidence="5">
    <location>
        <begin position="56"/>
        <end position="112"/>
    </location>
</feature>
<dbReference type="PANTHER" id="PTHR43289">
    <property type="entry name" value="MITOGEN-ACTIVATED PROTEIN KINASE KINASE KINASE 20-RELATED"/>
    <property type="match status" value="1"/>
</dbReference>
<evidence type="ECO:0000256" key="5">
    <source>
        <dbReference type="SAM" id="MobiDB-lite"/>
    </source>
</evidence>
<evidence type="ECO:0000313" key="7">
    <source>
        <dbReference type="EMBL" id="CAG8899047.1"/>
    </source>
</evidence>
<sequence length="442" mass="47849">LFLVYIMPIDPISSKRASATPSSLYVGGPTVDPDLLANPSILRIEIMANPPVQLSLQTAQSKSPPVSTHVPSSLTPPVTPIAKERPPRSTPSPFQDPKAEQTPSISKDNASPLQFTDDLEICHDENNRSIEFGRGVWSMVYKARSLPRPQTNLPGTPPSSPTSRSQVLAVKAPLRRDARPVLNAEALTLTRLTLTQGHEQYVVPFHGYHAELGALVMSAIPTSLATYIEDQSKLARTRQPTTATMFDPVQGPASYQELARKLITGLNWLHQVAGVVHGDIKPQNILLRPIDTDDCDEALDFPYEPLYADFSATVDIPADADAPVDTTRASMSSFTPPFTAPEMLASLTSSEMAPTPASDVFSLAATLLAAATGDLLLYPNMNHRLRLEMARAGHQIIDFARSGVSGSRVPRDGFVERIVKPAVAKDPAMRVTTPEWAELASA</sequence>